<dbReference type="CDD" id="cd03801">
    <property type="entry name" value="GT4_PimA-like"/>
    <property type="match status" value="1"/>
</dbReference>
<dbReference type="EMBL" id="FOPC01000016">
    <property type="protein sequence ID" value="SFH08296.1"/>
    <property type="molecule type" value="Genomic_DNA"/>
</dbReference>
<dbReference type="AlphaFoldDB" id="A0A1I2X6H9"/>
<evidence type="ECO:0000313" key="3">
    <source>
        <dbReference type="Proteomes" id="UP000199642"/>
    </source>
</evidence>
<dbReference type="GO" id="GO:0016757">
    <property type="term" value="F:glycosyltransferase activity"/>
    <property type="evidence" value="ECO:0007669"/>
    <property type="project" value="InterPro"/>
</dbReference>
<dbReference type="InterPro" id="IPR001296">
    <property type="entry name" value="Glyco_trans_1"/>
</dbReference>
<evidence type="ECO:0000259" key="1">
    <source>
        <dbReference type="Pfam" id="PF00534"/>
    </source>
</evidence>
<organism evidence="2 3">
    <name type="scientific">Algoriphagus hitonicola</name>
    <dbReference type="NCBI Taxonomy" id="435880"/>
    <lineage>
        <taxon>Bacteria</taxon>
        <taxon>Pseudomonadati</taxon>
        <taxon>Bacteroidota</taxon>
        <taxon>Cytophagia</taxon>
        <taxon>Cytophagales</taxon>
        <taxon>Cyclobacteriaceae</taxon>
        <taxon>Algoriphagus</taxon>
    </lineage>
</organism>
<dbReference type="Gene3D" id="3.40.50.2000">
    <property type="entry name" value="Glycogen Phosphorylase B"/>
    <property type="match status" value="1"/>
</dbReference>
<evidence type="ECO:0000313" key="2">
    <source>
        <dbReference type="EMBL" id="SFH08296.1"/>
    </source>
</evidence>
<dbReference type="STRING" id="435880.SAMN04487988_11632"/>
<proteinExistence type="predicted"/>
<feature type="domain" description="Glycosyl transferase family 1" evidence="1">
    <location>
        <begin position="200"/>
        <end position="334"/>
    </location>
</feature>
<dbReference type="Proteomes" id="UP000199642">
    <property type="component" value="Unassembled WGS sequence"/>
</dbReference>
<gene>
    <name evidence="2" type="ORF">SAMN04487988_11632</name>
</gene>
<reference evidence="3" key="1">
    <citation type="submission" date="2016-10" db="EMBL/GenBank/DDBJ databases">
        <authorList>
            <person name="Varghese N."/>
            <person name="Submissions S."/>
        </authorList>
    </citation>
    <scope>NUCLEOTIDE SEQUENCE [LARGE SCALE GENOMIC DNA]</scope>
    <source>
        <strain evidence="3">DSM 19315</strain>
    </source>
</reference>
<sequence>MKEICLVAPLNQKYIGGRVEEVNLWAQILLKNGYKVSIFSSLYASNYFAGCKETEAIDLIFGSWINLFSNFRSLLRRVWLSRFFEKKRKALFQSNEWEKFALNHDALVLFIQDTSREREIFNSAIDLPIFLRFTGLVQNNLNIEKDTLLSQMQRNYIFHSECLTAKLNLRLPSFFLDQATLLEKRLLEIPITRGLQKFGLLGMFLEVKRFEEIIGVFKYFPEKELHLYGEGHLQGSYEGIIKDLDLKNVKIHPYVSNAKIPEVYRDIDCLIINSSEESGPLNAIEAMAAGKLLLTQRVGSMPDRIPGSPLFFKDHKPESILDKMRWLVSLEDERIVELKKGLREVYLDRFSLQVLERKILQILTH</sequence>
<accession>A0A1I2X6H9</accession>
<dbReference type="SUPFAM" id="SSF53756">
    <property type="entry name" value="UDP-Glycosyltransferase/glycogen phosphorylase"/>
    <property type="match status" value="1"/>
</dbReference>
<dbReference type="OrthoDB" id="1403340at2"/>
<keyword evidence="3" id="KW-1185">Reference proteome</keyword>
<dbReference type="Pfam" id="PF00534">
    <property type="entry name" value="Glycos_transf_1"/>
    <property type="match status" value="1"/>
</dbReference>
<protein>
    <submittedName>
        <fullName evidence="2">Glycosyltransferase involved in cell wall bisynthesis</fullName>
    </submittedName>
</protein>
<keyword evidence="2" id="KW-0808">Transferase</keyword>
<name>A0A1I2X6H9_9BACT</name>
<dbReference type="RefSeq" id="WP_092793987.1">
    <property type="nucleotide sequence ID" value="NZ_FOPC01000016.1"/>
</dbReference>